<feature type="transmembrane region" description="Helical" evidence="7">
    <location>
        <begin position="47"/>
        <end position="66"/>
    </location>
</feature>
<gene>
    <name evidence="8" type="ORF">N7532_006254</name>
</gene>
<keyword evidence="5 7" id="KW-0472">Membrane</keyword>
<evidence type="ECO:0000256" key="6">
    <source>
        <dbReference type="SAM" id="MobiDB-lite"/>
    </source>
</evidence>
<dbReference type="InterPro" id="IPR011701">
    <property type="entry name" value="MFS"/>
</dbReference>
<feature type="region of interest" description="Disordered" evidence="6">
    <location>
        <begin position="222"/>
        <end position="242"/>
    </location>
</feature>
<feature type="transmembrane region" description="Helical" evidence="7">
    <location>
        <begin position="450"/>
        <end position="472"/>
    </location>
</feature>
<dbReference type="GO" id="GO:0022857">
    <property type="term" value="F:transmembrane transporter activity"/>
    <property type="evidence" value="ECO:0007669"/>
    <property type="project" value="InterPro"/>
</dbReference>
<dbReference type="OrthoDB" id="9986881at2759"/>
<sequence>HSAASQSNAANNTQPSAAVWNRVPGNLSPIRLAKGEYVVEWTAAKKVATVVMLAYTTFNVTLRVVYTRLRCRLFRRSFHVSTEVGTLGVCRFIFLGLLPNPLGPFSELRGSRLPILTAMTGFTIFQFAVATSKDLQTLMGCRFFGACPIAVVAAVFSDIFENRTPGLAITLFTMVVFTGPLIASTIGGFIVQSFLGWHWTKYLWNNGVVSPGVEYVVSARDISPPPPRRTHRQSSGTPLPNEELGSHFSELSLKNFSRPVRILFTELIVLSLSVYMAFLYGLLYPFLIAYQIVFQQIHGFEKGVSGLPCLGTVVGEFLGPSSSSCSHGIIGNWTRSPRSRILNGGYCLLFWEFCILWGSVLVWVGWVYGASSLDCAYAFGVIDWVWPVALNYIILLMLIFFFRTFTRWESIIIVQSAASALVANSSLRSLAGAASPLLATYMFVSMDVNWASTLGCIAALLIPLPIIFYLYVPRIRAKSTFATGYMMTMQAHTLDERIE</sequence>
<feature type="transmembrane region" description="Helical" evidence="7">
    <location>
        <begin position="384"/>
        <end position="405"/>
    </location>
</feature>
<feature type="transmembrane region" description="Helical" evidence="7">
    <location>
        <begin position="166"/>
        <end position="191"/>
    </location>
</feature>
<evidence type="ECO:0000256" key="4">
    <source>
        <dbReference type="ARBA" id="ARBA00022989"/>
    </source>
</evidence>
<feature type="transmembrane region" description="Helical" evidence="7">
    <location>
        <begin position="303"/>
        <end position="320"/>
    </location>
</feature>
<evidence type="ECO:0000256" key="5">
    <source>
        <dbReference type="ARBA" id="ARBA00023136"/>
    </source>
</evidence>
<accession>A0A9W9KAR7</accession>
<dbReference type="Proteomes" id="UP001149074">
    <property type="component" value="Unassembled WGS sequence"/>
</dbReference>
<evidence type="ECO:0008006" key="10">
    <source>
        <dbReference type="Google" id="ProtNLM"/>
    </source>
</evidence>
<dbReference type="Pfam" id="PF07690">
    <property type="entry name" value="MFS_1"/>
    <property type="match status" value="1"/>
</dbReference>
<evidence type="ECO:0000256" key="7">
    <source>
        <dbReference type="SAM" id="Phobius"/>
    </source>
</evidence>
<dbReference type="EMBL" id="JAPQKI010000005">
    <property type="protein sequence ID" value="KAJ5099253.1"/>
    <property type="molecule type" value="Genomic_DNA"/>
</dbReference>
<reference evidence="8" key="2">
    <citation type="journal article" date="2023" name="IMA Fungus">
        <title>Comparative genomic study of the Penicillium genus elucidates a diverse pangenome and 15 lateral gene transfer events.</title>
        <authorList>
            <person name="Petersen C."/>
            <person name="Sorensen T."/>
            <person name="Nielsen M.R."/>
            <person name="Sondergaard T.E."/>
            <person name="Sorensen J.L."/>
            <person name="Fitzpatrick D.A."/>
            <person name="Frisvad J.C."/>
            <person name="Nielsen K.L."/>
        </authorList>
    </citation>
    <scope>NUCLEOTIDE SEQUENCE</scope>
    <source>
        <strain evidence="8">IBT 30761</strain>
    </source>
</reference>
<feature type="non-terminal residue" evidence="8">
    <location>
        <position position="1"/>
    </location>
</feature>
<protein>
    <recommendedName>
        <fullName evidence="10">Major facilitator superfamily (MFS) profile domain-containing protein</fullName>
    </recommendedName>
</protein>
<reference evidence="8" key="1">
    <citation type="submission" date="2022-11" db="EMBL/GenBank/DDBJ databases">
        <authorList>
            <person name="Petersen C."/>
        </authorList>
    </citation>
    <scope>NUCLEOTIDE SEQUENCE</scope>
    <source>
        <strain evidence="8">IBT 30761</strain>
    </source>
</reference>
<evidence type="ECO:0000256" key="3">
    <source>
        <dbReference type="ARBA" id="ARBA00022692"/>
    </source>
</evidence>
<dbReference type="InterPro" id="IPR036259">
    <property type="entry name" value="MFS_trans_sf"/>
</dbReference>
<feature type="transmembrane region" description="Helical" evidence="7">
    <location>
        <begin position="143"/>
        <end position="160"/>
    </location>
</feature>
<feature type="transmembrane region" description="Helical" evidence="7">
    <location>
        <begin position="113"/>
        <end position="131"/>
    </location>
</feature>
<dbReference type="RefSeq" id="XP_056474907.1">
    <property type="nucleotide sequence ID" value="XM_056618748.1"/>
</dbReference>
<dbReference type="Gene3D" id="1.20.1250.20">
    <property type="entry name" value="MFS general substrate transporter like domains"/>
    <property type="match status" value="1"/>
</dbReference>
<organism evidence="8 9">
    <name type="scientific">Penicillium argentinense</name>
    <dbReference type="NCBI Taxonomy" id="1131581"/>
    <lineage>
        <taxon>Eukaryota</taxon>
        <taxon>Fungi</taxon>
        <taxon>Dikarya</taxon>
        <taxon>Ascomycota</taxon>
        <taxon>Pezizomycotina</taxon>
        <taxon>Eurotiomycetes</taxon>
        <taxon>Eurotiomycetidae</taxon>
        <taxon>Eurotiales</taxon>
        <taxon>Aspergillaceae</taxon>
        <taxon>Penicillium</taxon>
    </lineage>
</organism>
<name>A0A9W9KAR7_9EURO</name>
<dbReference type="PANTHER" id="PTHR23502">
    <property type="entry name" value="MAJOR FACILITATOR SUPERFAMILY"/>
    <property type="match status" value="1"/>
</dbReference>
<evidence type="ECO:0000313" key="8">
    <source>
        <dbReference type="EMBL" id="KAJ5099253.1"/>
    </source>
</evidence>
<feature type="transmembrane region" description="Helical" evidence="7">
    <location>
        <begin position="262"/>
        <end position="283"/>
    </location>
</feature>
<feature type="transmembrane region" description="Helical" evidence="7">
    <location>
        <begin position="78"/>
        <end position="98"/>
    </location>
</feature>
<dbReference type="SUPFAM" id="SSF103473">
    <property type="entry name" value="MFS general substrate transporter"/>
    <property type="match status" value="1"/>
</dbReference>
<keyword evidence="9" id="KW-1185">Reference proteome</keyword>
<evidence type="ECO:0000256" key="1">
    <source>
        <dbReference type="ARBA" id="ARBA00004141"/>
    </source>
</evidence>
<feature type="transmembrane region" description="Helical" evidence="7">
    <location>
        <begin position="341"/>
        <end position="364"/>
    </location>
</feature>
<dbReference type="GO" id="GO:0005886">
    <property type="term" value="C:plasma membrane"/>
    <property type="evidence" value="ECO:0007669"/>
    <property type="project" value="TreeGrafter"/>
</dbReference>
<evidence type="ECO:0000256" key="2">
    <source>
        <dbReference type="ARBA" id="ARBA00022448"/>
    </source>
</evidence>
<dbReference type="AlphaFoldDB" id="A0A9W9KAR7"/>
<keyword evidence="3 7" id="KW-0812">Transmembrane</keyword>
<proteinExistence type="predicted"/>
<evidence type="ECO:0000313" key="9">
    <source>
        <dbReference type="Proteomes" id="UP001149074"/>
    </source>
</evidence>
<comment type="caution">
    <text evidence="8">The sequence shown here is derived from an EMBL/GenBank/DDBJ whole genome shotgun (WGS) entry which is preliminary data.</text>
</comment>
<keyword evidence="2" id="KW-0813">Transport</keyword>
<comment type="subcellular location">
    <subcellularLocation>
        <location evidence="1">Membrane</location>
        <topology evidence="1">Multi-pass membrane protein</topology>
    </subcellularLocation>
</comment>
<keyword evidence="4 7" id="KW-1133">Transmembrane helix</keyword>
<dbReference type="GeneID" id="81357727"/>
<dbReference type="PANTHER" id="PTHR23502:SF31">
    <property type="entry name" value="POLYAMINE TRANSPORTER 1"/>
    <property type="match status" value="1"/>
</dbReference>
<feature type="transmembrane region" description="Helical" evidence="7">
    <location>
        <begin position="426"/>
        <end position="444"/>
    </location>
</feature>